<evidence type="ECO:0000256" key="1">
    <source>
        <dbReference type="SAM" id="Coils"/>
    </source>
</evidence>
<gene>
    <name evidence="3" type="ORF">BDLFYP24_00674</name>
    <name evidence="2" type="ORF">GBB04_10190</name>
</gene>
<dbReference type="Proteomes" id="UP000429211">
    <property type="component" value="Unassembled WGS sequence"/>
</dbReference>
<keyword evidence="1" id="KW-0175">Coiled coil</keyword>
<reference evidence="3" key="2">
    <citation type="submission" date="2019-11" db="EMBL/GenBank/DDBJ databases">
        <authorList>
            <person name="Feng L."/>
        </authorList>
    </citation>
    <scope>NUCLEOTIDE SEQUENCE</scope>
    <source>
        <strain evidence="3">BdentiumLFYP24</strain>
    </source>
</reference>
<sequence>MAGSQGLFTLKEAAYLRSLPAVKEVSATRITYSDRFKVECVRRYLKGESARKIFRDAGLDPSLIGAKRIERCIARWKTTKSIVDEAARIDANASGEDGVDTAASGRVGCIDAKSVLDSYDIANAAFAAISTSKSGREMFDVRDLIIYQQVQQITALQEKVAELQRRIEHLTDVAAARNVATETAAATD</sequence>
<accession>A0A6N2QYL7</accession>
<dbReference type="Pfam" id="PF20310">
    <property type="entry name" value="HTH_Tnp_2"/>
    <property type="match status" value="1"/>
</dbReference>
<dbReference type="RefSeq" id="WP_034519247.1">
    <property type="nucleotide sequence ID" value="NZ_CACRSP010000002.1"/>
</dbReference>
<evidence type="ECO:0000313" key="4">
    <source>
        <dbReference type="Proteomes" id="UP000429211"/>
    </source>
</evidence>
<dbReference type="EMBL" id="CACRSP010000002">
    <property type="protein sequence ID" value="VYS73692.1"/>
    <property type="molecule type" value="Genomic_DNA"/>
</dbReference>
<protein>
    <submittedName>
        <fullName evidence="2">Transposase</fullName>
    </submittedName>
</protein>
<evidence type="ECO:0000313" key="2">
    <source>
        <dbReference type="EMBL" id="KAB7459132.1"/>
    </source>
</evidence>
<proteinExistence type="predicted"/>
<dbReference type="EMBL" id="WDPD01000016">
    <property type="protein sequence ID" value="KAB7459132.1"/>
    <property type="molecule type" value="Genomic_DNA"/>
</dbReference>
<feature type="coiled-coil region" evidence="1">
    <location>
        <begin position="146"/>
        <end position="173"/>
    </location>
</feature>
<name>A0A6N2QYL7_9BIFI</name>
<organism evidence="3">
    <name type="scientific">Bifidobacterium dentium</name>
    <dbReference type="NCBI Taxonomy" id="1689"/>
    <lineage>
        <taxon>Bacteria</taxon>
        <taxon>Bacillati</taxon>
        <taxon>Actinomycetota</taxon>
        <taxon>Actinomycetes</taxon>
        <taxon>Bifidobacteriales</taxon>
        <taxon>Bifidobacteriaceae</taxon>
        <taxon>Bifidobacterium</taxon>
    </lineage>
</organism>
<evidence type="ECO:0000313" key="3">
    <source>
        <dbReference type="EMBL" id="VYS73692.1"/>
    </source>
</evidence>
<reference evidence="2 4" key="1">
    <citation type="journal article" date="2019" name="Nat. Med.">
        <title>A library of human gut bacterial isolates paired with longitudinal multiomics data enables mechanistic microbiome research.</title>
        <authorList>
            <person name="Poyet M."/>
            <person name="Groussin M."/>
            <person name="Gibbons S.M."/>
            <person name="Avila-Pacheco J."/>
            <person name="Jiang X."/>
            <person name="Kearney S.M."/>
            <person name="Perrotta A.R."/>
            <person name="Berdy B."/>
            <person name="Zhao S."/>
            <person name="Lieberman T.D."/>
            <person name="Swanson P.K."/>
            <person name="Smith M."/>
            <person name="Roesemann S."/>
            <person name="Alexander J.E."/>
            <person name="Rich S.A."/>
            <person name="Livny J."/>
            <person name="Vlamakis H."/>
            <person name="Clish C."/>
            <person name="Bullock K."/>
            <person name="Deik A."/>
            <person name="Scott J."/>
            <person name="Pierce K.A."/>
            <person name="Xavier R.J."/>
            <person name="Alm E.J."/>
        </authorList>
    </citation>
    <scope>NUCLEOTIDE SEQUENCE [LARGE SCALE GENOMIC DNA]</scope>
    <source>
        <strain evidence="2 4">BIOML-A2</strain>
    </source>
</reference>
<dbReference type="InterPro" id="IPR046929">
    <property type="entry name" value="HTH_Tnp"/>
</dbReference>
<dbReference type="AlphaFoldDB" id="A0A6N2QYL7"/>